<dbReference type="OrthoDB" id="535837at2759"/>
<protein>
    <recommendedName>
        <fullName evidence="1">Fungal lipase-type domain-containing protein</fullName>
    </recommendedName>
</protein>
<dbReference type="EMBL" id="JAEHOE010000083">
    <property type="protein sequence ID" value="KAG2488480.1"/>
    <property type="molecule type" value="Genomic_DNA"/>
</dbReference>
<comment type="caution">
    <text evidence="2">The sequence shown here is derived from an EMBL/GenBank/DDBJ whole genome shotgun (WGS) entry which is preliminary data.</text>
</comment>
<reference evidence="2" key="1">
    <citation type="journal article" date="2020" name="bioRxiv">
        <title>Comparative genomics of Chlamydomonas.</title>
        <authorList>
            <person name="Craig R.J."/>
            <person name="Hasan A.R."/>
            <person name="Ness R.W."/>
            <person name="Keightley P.D."/>
        </authorList>
    </citation>
    <scope>NUCLEOTIDE SEQUENCE</scope>
    <source>
        <strain evidence="2">CCAP 11/70</strain>
    </source>
</reference>
<dbReference type="AlphaFoldDB" id="A0A835XX54"/>
<dbReference type="GO" id="GO:0006629">
    <property type="term" value="P:lipid metabolic process"/>
    <property type="evidence" value="ECO:0007669"/>
    <property type="project" value="InterPro"/>
</dbReference>
<dbReference type="CDD" id="cd00519">
    <property type="entry name" value="Lipase_3"/>
    <property type="match status" value="1"/>
</dbReference>
<gene>
    <name evidence="2" type="ORF">HYH03_012985</name>
</gene>
<evidence type="ECO:0000313" key="2">
    <source>
        <dbReference type="EMBL" id="KAG2488480.1"/>
    </source>
</evidence>
<proteinExistence type="predicted"/>
<dbReference type="PANTHER" id="PTHR45856:SF24">
    <property type="entry name" value="FUNGAL LIPASE-LIKE DOMAIN-CONTAINING PROTEIN"/>
    <property type="match status" value="1"/>
</dbReference>
<dbReference type="SUPFAM" id="SSF53474">
    <property type="entry name" value="alpha/beta-Hydrolases"/>
    <property type="match status" value="1"/>
</dbReference>
<organism evidence="2 3">
    <name type="scientific">Edaphochlamys debaryana</name>
    <dbReference type="NCBI Taxonomy" id="47281"/>
    <lineage>
        <taxon>Eukaryota</taxon>
        <taxon>Viridiplantae</taxon>
        <taxon>Chlorophyta</taxon>
        <taxon>core chlorophytes</taxon>
        <taxon>Chlorophyceae</taxon>
        <taxon>CS clade</taxon>
        <taxon>Chlamydomonadales</taxon>
        <taxon>Chlamydomonadales incertae sedis</taxon>
        <taxon>Edaphochlamys</taxon>
    </lineage>
</organism>
<dbReference type="InterPro" id="IPR051218">
    <property type="entry name" value="Sec_MonoDiacylglyc_Lipase"/>
</dbReference>
<dbReference type="InterPro" id="IPR029058">
    <property type="entry name" value="AB_hydrolase_fold"/>
</dbReference>
<evidence type="ECO:0000313" key="3">
    <source>
        <dbReference type="Proteomes" id="UP000612055"/>
    </source>
</evidence>
<name>A0A835XX54_9CHLO</name>
<dbReference type="Pfam" id="PF01764">
    <property type="entry name" value="Lipase_3"/>
    <property type="match status" value="1"/>
</dbReference>
<keyword evidence="3" id="KW-1185">Reference proteome</keyword>
<dbReference type="InterPro" id="IPR002921">
    <property type="entry name" value="Fungal_lipase-type"/>
</dbReference>
<dbReference type="PANTHER" id="PTHR45856">
    <property type="entry name" value="ALPHA/BETA-HYDROLASES SUPERFAMILY PROTEIN"/>
    <property type="match status" value="1"/>
</dbReference>
<dbReference type="Proteomes" id="UP000612055">
    <property type="component" value="Unassembled WGS sequence"/>
</dbReference>
<dbReference type="Gene3D" id="3.40.50.1820">
    <property type="entry name" value="alpha/beta hydrolase"/>
    <property type="match status" value="1"/>
</dbReference>
<evidence type="ECO:0000259" key="1">
    <source>
        <dbReference type="Pfam" id="PF01764"/>
    </source>
</evidence>
<accession>A0A835XX54</accession>
<sequence length="401" mass="42193">MPLDPSLTSALPTRSIVNSTSSSCYWTGCSLGGCPAYQAEVDSSWCGFYDEYCCPIVSTCRTNLTCTNDATKVDPIGGVLSSVGIFNAAATSDNATNAYIMALLSNFAYPSSVNTASASAFTTDFKAKILPRLGGTNVTTIWDATYDLEVIVIETHAAVIVVFSGSESVTDWYTNLQSAVSTVSTTDFSSAPVSIASGFFKGYNASRNALMALVNAKLGTKKLWFAGHSLGGAYATLFAARAQKTGLAVAGVYTYGQPAVGNAAFVTAYNALSGLASRTYRYVVSGDPVPGLPAGFVHVVPVTVTLNACARRLLSEQASVLAPHEAARLEAEVAAEEGRADLGQALVETNRRMLGTLVGSLVPHGILDNYAYYIHTCRLSPADRSSKVPLLTSITRWNLAA</sequence>
<feature type="domain" description="Fungal lipase-type" evidence="1">
    <location>
        <begin position="160"/>
        <end position="294"/>
    </location>
</feature>